<reference evidence="1 2" key="1">
    <citation type="submission" date="2019-03" db="EMBL/GenBank/DDBJ databases">
        <title>Genomic Encyclopedia of Type Strains, Phase IV (KMG-IV): sequencing the most valuable type-strain genomes for metagenomic binning, comparative biology and taxonomic classification.</title>
        <authorList>
            <person name="Goeker M."/>
        </authorList>
    </citation>
    <scope>NUCLEOTIDE SEQUENCE [LARGE SCALE GENOMIC DNA]</scope>
    <source>
        <strain evidence="1 2">DSM 28697</strain>
    </source>
</reference>
<dbReference type="RefSeq" id="WP_133581784.1">
    <property type="nucleotide sequence ID" value="NZ_SNYJ01000019.1"/>
</dbReference>
<dbReference type="AlphaFoldDB" id="A0A4V3D4H6"/>
<sequence length="97" mass="11043">MYRSLPKESSQPETCAECLLPYLVAASPLLSQETIQSHYWLILQAIHADEALQITYYLHGVYLTKSGMPKRIDGATGRLLIGKEWVTVAHIIRMTRR</sequence>
<comment type="caution">
    <text evidence="1">The sequence shown here is derived from an EMBL/GenBank/DDBJ whole genome shotgun (WGS) entry which is preliminary data.</text>
</comment>
<accession>A0A4V3D4H6</accession>
<evidence type="ECO:0000313" key="2">
    <source>
        <dbReference type="Proteomes" id="UP000295632"/>
    </source>
</evidence>
<keyword evidence="2" id="KW-1185">Reference proteome</keyword>
<name>A0A4V3D4H6_9BACI</name>
<evidence type="ECO:0000313" key="1">
    <source>
        <dbReference type="EMBL" id="TDQ36257.1"/>
    </source>
</evidence>
<dbReference type="Proteomes" id="UP000295632">
    <property type="component" value="Unassembled WGS sequence"/>
</dbReference>
<gene>
    <name evidence="1" type="ORF">EV213_11946</name>
</gene>
<dbReference type="EMBL" id="SNYJ01000019">
    <property type="protein sequence ID" value="TDQ36257.1"/>
    <property type="molecule type" value="Genomic_DNA"/>
</dbReference>
<protein>
    <recommendedName>
        <fullName evidence="3">YolD-like protein</fullName>
    </recommendedName>
</protein>
<evidence type="ECO:0008006" key="3">
    <source>
        <dbReference type="Google" id="ProtNLM"/>
    </source>
</evidence>
<proteinExistence type="predicted"/>
<organism evidence="1 2">
    <name type="scientific">Aureibacillus halotolerans</name>
    <dbReference type="NCBI Taxonomy" id="1508390"/>
    <lineage>
        <taxon>Bacteria</taxon>
        <taxon>Bacillati</taxon>
        <taxon>Bacillota</taxon>
        <taxon>Bacilli</taxon>
        <taxon>Bacillales</taxon>
        <taxon>Bacillaceae</taxon>
        <taxon>Aureibacillus</taxon>
    </lineage>
</organism>